<dbReference type="PANTHER" id="PTHR21530">
    <property type="entry name" value="PHEROMONE SHUTDOWN PROTEIN"/>
    <property type="match status" value="1"/>
</dbReference>
<feature type="transmembrane region" description="Helical" evidence="2">
    <location>
        <begin position="327"/>
        <end position="350"/>
    </location>
</feature>
<dbReference type="InterPro" id="IPR002816">
    <property type="entry name" value="TraB/PrgY/GumN_fam"/>
</dbReference>
<dbReference type="EMBL" id="FXTD01000003">
    <property type="protein sequence ID" value="SMO51893.1"/>
    <property type="molecule type" value="Genomic_DNA"/>
</dbReference>
<evidence type="ECO:0000313" key="3">
    <source>
        <dbReference type="EMBL" id="SMO51893.1"/>
    </source>
</evidence>
<evidence type="ECO:0000256" key="1">
    <source>
        <dbReference type="SAM" id="MobiDB-lite"/>
    </source>
</evidence>
<dbReference type="PANTHER" id="PTHR21530:SF7">
    <property type="entry name" value="TRAB DOMAIN-CONTAINING PROTEIN"/>
    <property type="match status" value="1"/>
</dbReference>
<dbReference type="AlphaFoldDB" id="A0A521BXI0"/>
<feature type="region of interest" description="Disordered" evidence="1">
    <location>
        <begin position="60"/>
        <end position="86"/>
    </location>
</feature>
<feature type="transmembrane region" description="Helical" evidence="2">
    <location>
        <begin position="515"/>
        <end position="534"/>
    </location>
</feature>
<feature type="transmembrane region" description="Helical" evidence="2">
    <location>
        <begin position="483"/>
        <end position="503"/>
    </location>
</feature>
<evidence type="ECO:0000313" key="4">
    <source>
        <dbReference type="Proteomes" id="UP000319712"/>
    </source>
</evidence>
<dbReference type="CDD" id="cd14726">
    <property type="entry name" value="TraB_PrgY-like"/>
    <property type="match status" value="1"/>
</dbReference>
<dbReference type="Pfam" id="PF01963">
    <property type="entry name" value="TraB_PrgY_gumN"/>
    <property type="match status" value="2"/>
</dbReference>
<keyword evidence="2" id="KW-0472">Membrane</keyword>
<proteinExistence type="predicted"/>
<keyword evidence="2" id="KW-1133">Transmembrane helix</keyword>
<name>A0A521BXI0_9EURY</name>
<organism evidence="3 4">
    <name type="scientific">Halorubrum cibi</name>
    <dbReference type="NCBI Taxonomy" id="413815"/>
    <lineage>
        <taxon>Archaea</taxon>
        <taxon>Methanobacteriati</taxon>
        <taxon>Methanobacteriota</taxon>
        <taxon>Stenosarchaea group</taxon>
        <taxon>Halobacteria</taxon>
        <taxon>Halobacteriales</taxon>
        <taxon>Haloferacaceae</taxon>
        <taxon>Halorubrum</taxon>
    </lineage>
</organism>
<feature type="region of interest" description="Disordered" evidence="1">
    <location>
        <begin position="19"/>
        <end position="38"/>
    </location>
</feature>
<dbReference type="Proteomes" id="UP000319712">
    <property type="component" value="Unassembled WGS sequence"/>
</dbReference>
<keyword evidence="2" id="KW-0812">Transmembrane</keyword>
<feature type="transmembrane region" description="Helical" evidence="2">
    <location>
        <begin position="256"/>
        <end position="274"/>
    </location>
</feature>
<keyword evidence="4" id="KW-1185">Reference proteome</keyword>
<accession>A0A521BXI0</accession>
<evidence type="ECO:0000256" key="2">
    <source>
        <dbReference type="SAM" id="Phobius"/>
    </source>
</evidence>
<protein>
    <submittedName>
        <fullName evidence="3">TraB family protein</fullName>
    </submittedName>
</protein>
<feature type="transmembrane region" description="Helical" evidence="2">
    <location>
        <begin position="226"/>
        <end position="250"/>
    </location>
</feature>
<gene>
    <name evidence="3" type="ORF">SAMN06264867_103158</name>
</gene>
<feature type="transmembrane region" description="Helical" evidence="2">
    <location>
        <begin position="286"/>
        <end position="307"/>
    </location>
</feature>
<reference evidence="3 4" key="1">
    <citation type="submission" date="2017-05" db="EMBL/GenBank/DDBJ databases">
        <authorList>
            <person name="Varghese N."/>
            <person name="Submissions S."/>
        </authorList>
    </citation>
    <scope>NUCLEOTIDE SEQUENCE [LARGE SCALE GENOMIC DNA]</scope>
    <source>
        <strain evidence="3 4">DSM 19504</strain>
    </source>
</reference>
<dbReference type="InterPro" id="IPR046345">
    <property type="entry name" value="TraB_PrgY-like"/>
</dbReference>
<sequence length="636" mass="67081">MRGVWIQICWERRVDVASTSRRSRRGSVHRSNGSDRSRTLEIDSQTLNDVTQYVGVMTETPEGPADVASAPSESTPVTEGRESGSVTVVGTAHVSERSVEEVEEAIERERPDVVAVELDEGRYRQMQGETPDDLDASDLLQGNTVFQFLAYWMLSYVQTQLGERFDIEPGADMKAAVDVAERTGIDVALVDRDIQTTIQRFWARMTLIEKLRMVGGLAFGVTDSRVVGVVAGILIGVIAGPAIGLFGGSFGVTEPLLTSVTAGMLAAVAAAIVVDQVGKAGLSPDARLYAAAAIGPLAGIGVAASGVADGLVGAYLGGLTVRAIGSLGLGLALGLSVGVVGATLLGLFGLARSGDDAEYGGIEDIDIEELTDTDVVTMMMEEFRQFSPGGAEALIDERDAFIAHRLVALREAGRDVVAVVGAGHRAGIEGYLANPDTLPPMADLVGEESGRGFPWKKLVGYGITVGFVAFFVLLAMAGVRNGFLLRLFGAWFLINAAFAFGFAKLAGARWSSAGVGGAVAWMTSINPLLAPGWFTGYVELRHLTVNVGDIGTLNELLADETRPPGELVSEMLDVPLFKLIVVVAMTNVGSIVASFLFAVYVLPAMFGDIGGVEEVSRLMIQGARNSAELLRGLLAP</sequence>
<feature type="transmembrane region" description="Helical" evidence="2">
    <location>
        <begin position="576"/>
        <end position="602"/>
    </location>
</feature>
<feature type="transmembrane region" description="Helical" evidence="2">
    <location>
        <begin position="458"/>
        <end position="477"/>
    </location>
</feature>